<comment type="caution">
    <text evidence="4">The sequence shown here is derived from an EMBL/GenBank/DDBJ whole genome shotgun (WGS) entry which is preliminary data.</text>
</comment>
<accession>A0A409XKY5</accession>
<feature type="region of interest" description="Disordered" evidence="2">
    <location>
        <begin position="600"/>
        <end position="624"/>
    </location>
</feature>
<dbReference type="InterPro" id="IPR012338">
    <property type="entry name" value="Beta-lactam/transpept-like"/>
</dbReference>
<dbReference type="PANTHER" id="PTHR46825">
    <property type="entry name" value="D-ALANYL-D-ALANINE-CARBOXYPEPTIDASE/ENDOPEPTIDASE AMPH"/>
    <property type="match status" value="1"/>
</dbReference>
<dbReference type="PANTHER" id="PTHR46825:SF15">
    <property type="entry name" value="BETA-LACTAMASE-RELATED DOMAIN-CONTAINING PROTEIN"/>
    <property type="match status" value="1"/>
</dbReference>
<dbReference type="AlphaFoldDB" id="A0A409XKY5"/>
<dbReference type="Pfam" id="PF00144">
    <property type="entry name" value="Beta-lactamase"/>
    <property type="match status" value="1"/>
</dbReference>
<dbReference type="Gene3D" id="3.40.710.10">
    <property type="entry name" value="DD-peptidase/beta-lactamase superfamily"/>
    <property type="match status" value="1"/>
</dbReference>
<sequence>MKLKRLPAAIIGATLVKASLELQVPFHSNEHQTSFSSCPSANTSLISGSTAKYIQTLLTKWNSSGLSVAVVRQDKTSPTGWQHEFGAYGIAQANGTPVVPDSVFAIASNSKLFLAFSVGLLISNKTLAEERGQEIKWSTKIRDLIPEWGLMDEEMDRGVSLQDMLSHRTGMPRHDLSGVQRKGGVAEMISTLRYLRPSAEFRETFQYNNLMYETLSYLPEILLNQTYESYIAQHLFIPLNMTSSTYSVAEAEARGTLADGFQWDMQDLTQDINGTFIPTVPYFQRPGEERTWAGAGGVLTSARDLAIWASMLLNDGRHPFTNETIVPAEVVEHVAHGRSVSHGKPQFPELSAKVYGAGQWRYSYRGHDIIEHGGSNPGYKTQVARFPDDNIAIITLSNDEKGGNAIIEAVKFRIANELLGLPHLEKDWNDRLEDKFNEFVKKSQQVTPRPSPPVLPSAPFTSLAKKTFTHPTYGTLKPCLVPRSISSIISNTEFYRPHSHCDKFLKSFTVQRILDASNLTVPTYLIPWKRFFSTHLRLAHFSENLFNITVLWSNAEVREREGYGSSETGGDLLAGLDESFEVEWVPGDDEGLAFRGGFWGKEGPDSRSPSGTGKESAEVWFAAE</sequence>
<evidence type="ECO:0000256" key="1">
    <source>
        <dbReference type="ARBA" id="ARBA00038215"/>
    </source>
</evidence>
<dbReference type="Proteomes" id="UP000283269">
    <property type="component" value="Unassembled WGS sequence"/>
</dbReference>
<dbReference type="InterPro" id="IPR050491">
    <property type="entry name" value="AmpC-like"/>
</dbReference>
<reference evidence="4 5" key="1">
    <citation type="journal article" date="2018" name="Evol. Lett.">
        <title>Horizontal gene cluster transfer increased hallucinogenic mushroom diversity.</title>
        <authorList>
            <person name="Reynolds H.T."/>
            <person name="Vijayakumar V."/>
            <person name="Gluck-Thaler E."/>
            <person name="Korotkin H.B."/>
            <person name="Matheny P.B."/>
            <person name="Slot J.C."/>
        </authorList>
    </citation>
    <scope>NUCLEOTIDE SEQUENCE [LARGE SCALE GENOMIC DNA]</scope>
    <source>
        <strain evidence="4 5">2631</strain>
    </source>
</reference>
<protein>
    <recommendedName>
        <fullName evidence="3">Beta-lactamase-related domain-containing protein</fullName>
    </recommendedName>
</protein>
<dbReference type="EMBL" id="NHYD01001360">
    <property type="protein sequence ID" value="PPQ91366.1"/>
    <property type="molecule type" value="Genomic_DNA"/>
</dbReference>
<evidence type="ECO:0000259" key="3">
    <source>
        <dbReference type="Pfam" id="PF00144"/>
    </source>
</evidence>
<dbReference type="OrthoDB" id="5946976at2759"/>
<dbReference type="SUPFAM" id="SSF56601">
    <property type="entry name" value="beta-lactamase/transpeptidase-like"/>
    <property type="match status" value="1"/>
</dbReference>
<dbReference type="InterPro" id="IPR001466">
    <property type="entry name" value="Beta-lactam-related"/>
</dbReference>
<gene>
    <name evidence="4" type="ORF">CVT25_004133</name>
</gene>
<organism evidence="4 5">
    <name type="scientific">Psilocybe cyanescens</name>
    <dbReference type="NCBI Taxonomy" id="93625"/>
    <lineage>
        <taxon>Eukaryota</taxon>
        <taxon>Fungi</taxon>
        <taxon>Dikarya</taxon>
        <taxon>Basidiomycota</taxon>
        <taxon>Agaricomycotina</taxon>
        <taxon>Agaricomycetes</taxon>
        <taxon>Agaricomycetidae</taxon>
        <taxon>Agaricales</taxon>
        <taxon>Agaricineae</taxon>
        <taxon>Strophariaceae</taxon>
        <taxon>Psilocybe</taxon>
    </lineage>
</organism>
<evidence type="ECO:0000313" key="4">
    <source>
        <dbReference type="EMBL" id="PPQ91366.1"/>
    </source>
</evidence>
<evidence type="ECO:0000313" key="5">
    <source>
        <dbReference type="Proteomes" id="UP000283269"/>
    </source>
</evidence>
<evidence type="ECO:0000256" key="2">
    <source>
        <dbReference type="SAM" id="MobiDB-lite"/>
    </source>
</evidence>
<name>A0A409XKY5_PSICY</name>
<comment type="similarity">
    <text evidence="1">Belongs to the peptidase S12 family.</text>
</comment>
<dbReference type="STRING" id="93625.A0A409XKY5"/>
<proteinExistence type="inferred from homology"/>
<feature type="domain" description="Beta-lactamase-related" evidence="3">
    <location>
        <begin position="52"/>
        <end position="402"/>
    </location>
</feature>
<keyword evidence="5" id="KW-1185">Reference proteome</keyword>
<dbReference type="InParanoid" id="A0A409XKY5"/>